<dbReference type="InterPro" id="IPR018212">
    <property type="entry name" value="Na/solute_symporter_CS"/>
</dbReference>
<evidence type="ECO:0000256" key="9">
    <source>
        <dbReference type="ARBA" id="ARBA00023201"/>
    </source>
</evidence>
<keyword evidence="3" id="KW-0813">Transport</keyword>
<keyword evidence="9" id="KW-0915">Sodium</keyword>
<feature type="transmembrane region" description="Helical" evidence="11">
    <location>
        <begin position="392"/>
        <end position="411"/>
    </location>
</feature>
<feature type="transmembrane region" description="Helical" evidence="11">
    <location>
        <begin position="181"/>
        <end position="205"/>
    </location>
</feature>
<dbReference type="InterPro" id="IPR038377">
    <property type="entry name" value="Na/Glc_symporter_sf"/>
</dbReference>
<reference evidence="12 13" key="1">
    <citation type="submission" date="2019-03" db="EMBL/GenBank/DDBJ databases">
        <title>Ramlibacter sp. 18x22-1, whole genome shotgun sequence.</title>
        <authorList>
            <person name="Zhang X."/>
            <person name="Feng G."/>
            <person name="Zhu H."/>
        </authorList>
    </citation>
    <scope>NUCLEOTIDE SEQUENCE [LARGE SCALE GENOMIC DNA]</scope>
    <source>
        <strain evidence="12 13">18x22-1</strain>
    </source>
</reference>
<evidence type="ECO:0000256" key="7">
    <source>
        <dbReference type="ARBA" id="ARBA00022989"/>
    </source>
</evidence>
<keyword evidence="8 11" id="KW-0472">Membrane</keyword>
<feature type="transmembrane region" description="Helical" evidence="11">
    <location>
        <begin position="151"/>
        <end position="174"/>
    </location>
</feature>
<dbReference type="PANTHER" id="PTHR48086">
    <property type="entry name" value="SODIUM/PROLINE SYMPORTER-RELATED"/>
    <property type="match status" value="1"/>
</dbReference>
<evidence type="ECO:0000256" key="4">
    <source>
        <dbReference type="ARBA" id="ARBA00022475"/>
    </source>
</evidence>
<evidence type="ECO:0000256" key="2">
    <source>
        <dbReference type="ARBA" id="ARBA00006434"/>
    </source>
</evidence>
<keyword evidence="9" id="KW-0406">Ion transport</keyword>
<organism evidence="12 13">
    <name type="scientific">Ramlibacter humi</name>
    <dbReference type="NCBI Taxonomy" id="2530451"/>
    <lineage>
        <taxon>Bacteria</taxon>
        <taxon>Pseudomonadati</taxon>
        <taxon>Pseudomonadota</taxon>
        <taxon>Betaproteobacteria</taxon>
        <taxon>Burkholderiales</taxon>
        <taxon>Comamonadaceae</taxon>
        <taxon>Ramlibacter</taxon>
    </lineage>
</organism>
<evidence type="ECO:0000256" key="3">
    <source>
        <dbReference type="ARBA" id="ARBA00022448"/>
    </source>
</evidence>
<evidence type="ECO:0000256" key="8">
    <source>
        <dbReference type="ARBA" id="ARBA00023136"/>
    </source>
</evidence>
<evidence type="ECO:0000256" key="6">
    <source>
        <dbReference type="ARBA" id="ARBA00022847"/>
    </source>
</evidence>
<feature type="transmembrane region" description="Helical" evidence="11">
    <location>
        <begin position="114"/>
        <end position="139"/>
    </location>
</feature>
<gene>
    <name evidence="12" type="ORF">EZ216_09720</name>
</gene>
<dbReference type="Gene3D" id="1.20.1730.10">
    <property type="entry name" value="Sodium/glucose cotransporter"/>
    <property type="match status" value="1"/>
</dbReference>
<protein>
    <submittedName>
        <fullName evidence="12">Sodium:solute symporter</fullName>
    </submittedName>
</protein>
<evidence type="ECO:0000313" key="12">
    <source>
        <dbReference type="EMBL" id="TFZ04176.1"/>
    </source>
</evidence>
<dbReference type="InterPro" id="IPR050277">
    <property type="entry name" value="Sodium:Solute_Symporter"/>
</dbReference>
<dbReference type="GO" id="GO:0046942">
    <property type="term" value="P:carboxylic acid transport"/>
    <property type="evidence" value="ECO:0007669"/>
    <property type="project" value="UniProtKB-ARBA"/>
</dbReference>
<dbReference type="PANTHER" id="PTHR48086:SF7">
    <property type="entry name" value="SODIUM-SOLUTE SYMPORTER-RELATED"/>
    <property type="match status" value="1"/>
</dbReference>
<comment type="subcellular location">
    <subcellularLocation>
        <location evidence="1">Membrane</location>
        <topology evidence="1">Multi-pass membrane protein</topology>
    </subcellularLocation>
</comment>
<dbReference type="AlphaFoldDB" id="A0A4Z0BXW7"/>
<dbReference type="NCBIfam" id="TIGR00813">
    <property type="entry name" value="sss"/>
    <property type="match status" value="1"/>
</dbReference>
<feature type="transmembrane region" description="Helical" evidence="11">
    <location>
        <begin position="225"/>
        <end position="241"/>
    </location>
</feature>
<feature type="transmembrane region" description="Helical" evidence="11">
    <location>
        <begin position="307"/>
        <end position="327"/>
    </location>
</feature>
<proteinExistence type="inferred from homology"/>
<comment type="similarity">
    <text evidence="2 10">Belongs to the sodium:solute symporter (SSF) (TC 2.A.21) family.</text>
</comment>
<dbReference type="Pfam" id="PF00474">
    <property type="entry name" value="SSF"/>
    <property type="match status" value="1"/>
</dbReference>
<feature type="transmembrane region" description="Helical" evidence="11">
    <location>
        <begin position="418"/>
        <end position="437"/>
    </location>
</feature>
<comment type="caution">
    <text evidence="12">The sequence shown here is derived from an EMBL/GenBank/DDBJ whole genome shotgun (WGS) entry which is preliminary data.</text>
</comment>
<evidence type="ECO:0000256" key="10">
    <source>
        <dbReference type="RuleBase" id="RU362091"/>
    </source>
</evidence>
<dbReference type="PROSITE" id="PS50283">
    <property type="entry name" value="NA_SOLUT_SYMP_3"/>
    <property type="match status" value="1"/>
</dbReference>
<name>A0A4Z0BXW7_9BURK</name>
<dbReference type="EMBL" id="SMLK01000002">
    <property type="protein sequence ID" value="TFZ04176.1"/>
    <property type="molecule type" value="Genomic_DNA"/>
</dbReference>
<keyword evidence="9" id="KW-0739">Sodium transport</keyword>
<sequence length="481" mass="51268">MITFVVLYLVGTLAIGAWAGTRIRNTSDFAVAGRSLPLIMVVTTTFATWFGAETVMGIPAKFVQGGLNAIIEDPFGAGTCLVLVGAFFAAKLYKQNLLTIGDFYRQRYGKGVEVFCSVAIILSYLGWVAAQITALGLVFSVLTNGALSETAGMIIGTLAVLVYVVIGGFLAVAWTDFIQMIVLVVGLSIIAVFSAELAGGAGHVIELASSKELWNFLPPPTFTDIAMFVGAGLTMMLGSIPQQDVFQRVMSAKDAATARNGAMIGGFSYILFAFVPMFIVTSAVVVMGDQAVELVKGEYQRLLPTFVLTKMPLVMQILFFGALLSAIKSTSSATLLAPSTSFVENILKNLRPHMSDREQLLAMRVTIVAFAAIVLAYAIAMKGTPIYDLVSAAYQVTLVGAFVPLVFGLYWKRSTTQGAITSIVAGIAVWVIFFPQINEELSKAFPGQLAGLIAALAGMVAGSLMPQVLRNRHEPRAALHA</sequence>
<keyword evidence="5 11" id="KW-0812">Transmembrane</keyword>
<evidence type="ECO:0000313" key="13">
    <source>
        <dbReference type="Proteomes" id="UP000297839"/>
    </source>
</evidence>
<dbReference type="Proteomes" id="UP000297839">
    <property type="component" value="Unassembled WGS sequence"/>
</dbReference>
<keyword evidence="6" id="KW-0769">Symport</keyword>
<dbReference type="PROSITE" id="PS00457">
    <property type="entry name" value="NA_SOLUT_SYMP_2"/>
    <property type="match status" value="1"/>
</dbReference>
<dbReference type="InterPro" id="IPR001734">
    <property type="entry name" value="Na/solute_symporter"/>
</dbReference>
<feature type="transmembrane region" description="Helical" evidence="11">
    <location>
        <begin position="361"/>
        <end position="380"/>
    </location>
</feature>
<feature type="transmembrane region" description="Helical" evidence="11">
    <location>
        <begin position="75"/>
        <end position="93"/>
    </location>
</feature>
<keyword evidence="7 11" id="KW-1133">Transmembrane helix</keyword>
<evidence type="ECO:0000256" key="5">
    <source>
        <dbReference type="ARBA" id="ARBA00022692"/>
    </source>
</evidence>
<evidence type="ECO:0000256" key="1">
    <source>
        <dbReference type="ARBA" id="ARBA00004141"/>
    </source>
</evidence>
<accession>A0A4Z0BXW7</accession>
<dbReference type="OrthoDB" id="9789704at2"/>
<dbReference type="CDD" id="cd11474">
    <property type="entry name" value="SLC5sbd_CHT"/>
    <property type="match status" value="1"/>
</dbReference>
<feature type="transmembrane region" description="Helical" evidence="11">
    <location>
        <begin position="262"/>
        <end position="287"/>
    </location>
</feature>
<dbReference type="GO" id="GO:0005886">
    <property type="term" value="C:plasma membrane"/>
    <property type="evidence" value="ECO:0007669"/>
    <property type="project" value="TreeGrafter"/>
</dbReference>
<keyword evidence="13" id="KW-1185">Reference proteome</keyword>
<dbReference type="GO" id="GO:0006814">
    <property type="term" value="P:sodium ion transport"/>
    <property type="evidence" value="ECO:0007669"/>
    <property type="project" value="UniProtKB-KW"/>
</dbReference>
<dbReference type="GO" id="GO:0015293">
    <property type="term" value="F:symporter activity"/>
    <property type="evidence" value="ECO:0007669"/>
    <property type="project" value="UniProtKB-KW"/>
</dbReference>
<evidence type="ECO:0000256" key="11">
    <source>
        <dbReference type="SAM" id="Phobius"/>
    </source>
</evidence>
<keyword evidence="4" id="KW-1003">Cell membrane</keyword>
<feature type="transmembrane region" description="Helical" evidence="11">
    <location>
        <begin position="449"/>
        <end position="469"/>
    </location>
</feature>